<reference evidence="1" key="2">
    <citation type="submission" date="2021-09" db="EMBL/GenBank/DDBJ databases">
        <authorList>
            <person name="Gilroy R."/>
        </authorList>
    </citation>
    <scope>NUCLEOTIDE SEQUENCE</scope>
    <source>
        <strain evidence="1">1647</strain>
    </source>
</reference>
<evidence type="ECO:0000313" key="2">
    <source>
        <dbReference type="Proteomes" id="UP000775129"/>
    </source>
</evidence>
<protein>
    <submittedName>
        <fullName evidence="1">DUF3800 domain-containing protein</fullName>
    </submittedName>
</protein>
<gene>
    <name evidence="1" type="ORF">K8W24_15920</name>
</gene>
<comment type="caution">
    <text evidence="1">The sequence shown here is derived from an EMBL/GenBank/DDBJ whole genome shotgun (WGS) entry which is preliminary data.</text>
</comment>
<dbReference type="AlphaFoldDB" id="A0A921KRY8"/>
<accession>A0A921KRY8</accession>
<dbReference type="Proteomes" id="UP000775129">
    <property type="component" value="Unassembled WGS sequence"/>
</dbReference>
<sequence length="250" mass="27415">MSKVQLPVDTKARTYFVDEAGTKGRAGDTFVVAAVRTSDPGGLHRAVRAVRDRERFSKEIHFKDVTKRSLPVFQEVIDVASKYASFGVYVVDKREIDPWGDSPGWEGNLWASEQLLRRILSRHEVATVLLDEISAPAGFSYSDELRSRINDGFKTMRIASSIGLQSTSCDGLQVADLVASSALYYLTQTQATGIAEYLVNGTPKAQLARHVASALTIGGFEECMNPKVRVIYADEKHLTGVASTHTAMSN</sequence>
<evidence type="ECO:0000313" key="1">
    <source>
        <dbReference type="EMBL" id="HJF51250.1"/>
    </source>
</evidence>
<dbReference type="EMBL" id="DYWO01000474">
    <property type="protein sequence ID" value="HJF51250.1"/>
    <property type="molecule type" value="Genomic_DNA"/>
</dbReference>
<proteinExistence type="predicted"/>
<dbReference type="Pfam" id="PF12686">
    <property type="entry name" value="DUF3800"/>
    <property type="match status" value="1"/>
</dbReference>
<dbReference type="InterPro" id="IPR024524">
    <property type="entry name" value="DUF3800"/>
</dbReference>
<reference evidence="1" key="1">
    <citation type="journal article" date="2021" name="PeerJ">
        <title>Extensive microbial diversity within the chicken gut microbiome revealed by metagenomics and culture.</title>
        <authorList>
            <person name="Gilroy R."/>
            <person name="Ravi A."/>
            <person name="Getino M."/>
            <person name="Pursley I."/>
            <person name="Horton D.L."/>
            <person name="Alikhan N.F."/>
            <person name="Baker D."/>
            <person name="Gharbi K."/>
            <person name="Hall N."/>
            <person name="Watson M."/>
            <person name="Adriaenssens E.M."/>
            <person name="Foster-Nyarko E."/>
            <person name="Jarju S."/>
            <person name="Secka A."/>
            <person name="Antonio M."/>
            <person name="Oren A."/>
            <person name="Chaudhuri R.R."/>
            <person name="La Ragione R."/>
            <person name="Hildebrand F."/>
            <person name="Pallen M.J."/>
        </authorList>
    </citation>
    <scope>NUCLEOTIDE SEQUENCE</scope>
    <source>
        <strain evidence="1">1647</strain>
    </source>
</reference>
<organism evidence="1 2">
    <name type="scientific">Brachybacterium paraconglomeratum</name>
    <dbReference type="NCBI Taxonomy" id="173362"/>
    <lineage>
        <taxon>Bacteria</taxon>
        <taxon>Bacillati</taxon>
        <taxon>Actinomycetota</taxon>
        <taxon>Actinomycetes</taxon>
        <taxon>Micrococcales</taxon>
        <taxon>Dermabacteraceae</taxon>
        <taxon>Brachybacterium</taxon>
    </lineage>
</organism>
<name>A0A921KRY8_9MICO</name>